<gene>
    <name evidence="1" type="ORF">CJO77_23760</name>
</gene>
<accession>A0AAD0WJ03</accession>
<sequence>MDDDLTAADTEHILAICRALVDCAGCVLHGSPVKPALCRLEPRQANDAAKPSGNQCAVYAGVVAEAVLMHAVIDRAYLSSRFASYRLGYRFEGGRCVFRVTGNVLDLVRQSDSRLCTNGFVYALDRAFFQQSLECAAEFFSLRPVVPLRRLKVPAGLGLHLLSEGVVETLAPCGHVR</sequence>
<keyword evidence="1" id="KW-0614">Plasmid</keyword>
<evidence type="ECO:0000313" key="2">
    <source>
        <dbReference type="Proteomes" id="UP000261758"/>
    </source>
</evidence>
<dbReference type="Proteomes" id="UP000261758">
    <property type="component" value="Plasmid unnamed"/>
</dbReference>
<dbReference type="AlphaFoldDB" id="A0AAD0WJ03"/>
<organism evidence="1 2">
    <name type="scientific">Ralstonia solanacearum</name>
    <name type="common">Pseudomonas solanacearum</name>
    <dbReference type="NCBI Taxonomy" id="305"/>
    <lineage>
        <taxon>Bacteria</taxon>
        <taxon>Pseudomonadati</taxon>
        <taxon>Pseudomonadota</taxon>
        <taxon>Betaproteobacteria</taxon>
        <taxon>Burkholderiales</taxon>
        <taxon>Burkholderiaceae</taxon>
        <taxon>Ralstonia</taxon>
        <taxon>Ralstonia solanacearum species complex</taxon>
    </lineage>
</organism>
<dbReference type="RefSeq" id="WP_118870795.1">
    <property type="nucleotide sequence ID" value="NZ_CP022760.1"/>
</dbReference>
<geneLocation type="plasmid" evidence="1 2">
    <name>unnamed</name>
</geneLocation>
<proteinExistence type="predicted"/>
<dbReference type="EMBL" id="CP022760">
    <property type="protein sequence ID" value="AXV84499.1"/>
    <property type="molecule type" value="Genomic_DNA"/>
</dbReference>
<name>A0AAD0WJ03_RALSL</name>
<protein>
    <submittedName>
        <fullName evidence="1">Uncharacterized protein</fullName>
    </submittedName>
</protein>
<reference evidence="1 2" key="1">
    <citation type="submission" date="2017-08" db="EMBL/GenBank/DDBJ databases">
        <title>Genome sequences of Ralstonia solanacearum Species Complex (RSSC) isolated from Potato bacterial wilts in Korea.</title>
        <authorList>
            <person name="Cho H."/>
            <person name="Song E.-S."/>
            <person name="Lee Y.K."/>
            <person name="Lee S."/>
            <person name="Lee S.-W."/>
            <person name="Jo A."/>
            <person name="Kim J.-G."/>
            <person name="Hwang I."/>
        </authorList>
    </citation>
    <scope>NUCLEOTIDE SEQUENCE [LARGE SCALE GENOMIC DNA]</scope>
    <source>
        <strain evidence="1 2">T98</strain>
        <plasmid evidence="1 2">unnamed</plasmid>
    </source>
</reference>
<evidence type="ECO:0000313" key="1">
    <source>
        <dbReference type="EMBL" id="AXV84499.1"/>
    </source>
</evidence>